<feature type="compositionally biased region" description="Polar residues" evidence="1">
    <location>
        <begin position="57"/>
        <end position="81"/>
    </location>
</feature>
<keyword evidence="3" id="KW-1185">Reference proteome</keyword>
<dbReference type="AlphaFoldDB" id="A0AAV9W0T2"/>
<name>A0AAV9W0T2_9PEZI</name>
<dbReference type="Proteomes" id="UP001370758">
    <property type="component" value="Unassembled WGS sequence"/>
</dbReference>
<feature type="compositionally biased region" description="Polar residues" evidence="1">
    <location>
        <begin position="159"/>
        <end position="191"/>
    </location>
</feature>
<reference evidence="2 3" key="1">
    <citation type="submission" date="2023-08" db="EMBL/GenBank/DDBJ databases">
        <authorList>
            <person name="Palmer J.M."/>
        </authorList>
    </citation>
    <scope>NUCLEOTIDE SEQUENCE [LARGE SCALE GENOMIC DNA]</scope>
    <source>
        <strain evidence="2 3">TWF481</strain>
    </source>
</reference>
<feature type="compositionally biased region" description="Low complexity" evidence="1">
    <location>
        <begin position="82"/>
        <end position="96"/>
    </location>
</feature>
<comment type="caution">
    <text evidence="2">The sequence shown here is derived from an EMBL/GenBank/DDBJ whole genome shotgun (WGS) entry which is preliminary data.</text>
</comment>
<protein>
    <submittedName>
        <fullName evidence="2">Uncharacterized protein</fullName>
    </submittedName>
</protein>
<accession>A0AAV9W0T2</accession>
<evidence type="ECO:0000313" key="2">
    <source>
        <dbReference type="EMBL" id="KAK6499710.1"/>
    </source>
</evidence>
<feature type="compositionally biased region" description="Low complexity" evidence="1">
    <location>
        <begin position="199"/>
        <end position="209"/>
    </location>
</feature>
<feature type="compositionally biased region" description="Polar residues" evidence="1">
    <location>
        <begin position="436"/>
        <end position="445"/>
    </location>
</feature>
<sequence length="445" mass="47090">MIQDMRAELDSKSADIAEIKDSLVLLKNFLLGAAANQVGVTKPPEHKTGDQDVPSRPLSTETASSKDAGNPSSIGTTLTKVSRSSAPRALSPSGPLEKNLRPSEGGSGSKNPSDVENANDKATIKPPCFGEKQLLGGLPNSESVDGGLTHPRPTDEVSTHSGHWQTKDQNTTNSSYEPNVSVGQPTLTISINGVPRSIPSAAKGSVPSKKPSKPAHTQGLAQPSMVPIQPNGVSAPQNFRGWQAGLHPQPPFMAGHMTLQAPFVGQWQGRKHPGAIGPAPFSSSFGPGPHRQNMRTYGGKNLGSYASTKPRMKPCTYCGDFMHFHKYCPFKLANPNFIGGVNKQIGFHGKDNSKSFGPYGLKEGKRLQPLDRLDKSPSYPIDRQLELIDSIVALVREEDARKAVQVAAQAAARAAAQAGAQDGAEAQTGAQPEVQLGNQIGTPST</sequence>
<feature type="region of interest" description="Disordered" evidence="1">
    <location>
        <begin position="415"/>
        <end position="445"/>
    </location>
</feature>
<evidence type="ECO:0000256" key="1">
    <source>
        <dbReference type="SAM" id="MobiDB-lite"/>
    </source>
</evidence>
<organism evidence="2 3">
    <name type="scientific">Arthrobotrys musiformis</name>
    <dbReference type="NCBI Taxonomy" id="47236"/>
    <lineage>
        <taxon>Eukaryota</taxon>
        <taxon>Fungi</taxon>
        <taxon>Dikarya</taxon>
        <taxon>Ascomycota</taxon>
        <taxon>Pezizomycotina</taxon>
        <taxon>Orbiliomycetes</taxon>
        <taxon>Orbiliales</taxon>
        <taxon>Orbiliaceae</taxon>
        <taxon>Arthrobotrys</taxon>
    </lineage>
</organism>
<feature type="region of interest" description="Disordered" evidence="1">
    <location>
        <begin position="39"/>
        <end position="246"/>
    </location>
</feature>
<feature type="compositionally biased region" description="Low complexity" evidence="1">
    <location>
        <begin position="415"/>
        <end position="431"/>
    </location>
</feature>
<proteinExistence type="predicted"/>
<evidence type="ECO:0000313" key="3">
    <source>
        <dbReference type="Proteomes" id="UP001370758"/>
    </source>
</evidence>
<gene>
    <name evidence="2" type="ORF">TWF481_010071</name>
</gene>
<dbReference type="EMBL" id="JAVHJL010000007">
    <property type="protein sequence ID" value="KAK6499710.1"/>
    <property type="molecule type" value="Genomic_DNA"/>
</dbReference>